<proteinExistence type="predicted"/>
<dbReference type="GO" id="GO:0042273">
    <property type="term" value="P:ribosomal large subunit biogenesis"/>
    <property type="evidence" value="ECO:0007669"/>
    <property type="project" value="TreeGrafter"/>
</dbReference>
<organism evidence="4 5">
    <name type="scientific">Cordyceps javanica</name>
    <dbReference type="NCBI Taxonomy" id="43265"/>
    <lineage>
        <taxon>Eukaryota</taxon>
        <taxon>Fungi</taxon>
        <taxon>Dikarya</taxon>
        <taxon>Ascomycota</taxon>
        <taxon>Pezizomycotina</taxon>
        <taxon>Sordariomycetes</taxon>
        <taxon>Hypocreomycetidae</taxon>
        <taxon>Hypocreales</taxon>
        <taxon>Cordycipitaceae</taxon>
        <taxon>Cordyceps</taxon>
    </lineage>
</organism>
<gene>
    <name evidence="4" type="ORF">IF1G_01232</name>
</gene>
<feature type="compositionally biased region" description="Acidic residues" evidence="1">
    <location>
        <begin position="66"/>
        <end position="81"/>
    </location>
</feature>
<feature type="compositionally biased region" description="Basic residues" evidence="1">
    <location>
        <begin position="219"/>
        <end position="229"/>
    </location>
</feature>
<dbReference type="Pfam" id="PF12874">
    <property type="entry name" value="zf-met"/>
    <property type="match status" value="1"/>
</dbReference>
<evidence type="ECO:0000256" key="1">
    <source>
        <dbReference type="SAM" id="MobiDB-lite"/>
    </source>
</evidence>
<evidence type="ECO:0000313" key="4">
    <source>
        <dbReference type="EMBL" id="TQW01301.1"/>
    </source>
</evidence>
<dbReference type="AlphaFoldDB" id="A0A545VHV0"/>
<dbReference type="EMBL" id="SPUK01000001">
    <property type="protein sequence ID" value="TQW01301.1"/>
    <property type="molecule type" value="Genomic_DNA"/>
</dbReference>
<feature type="region of interest" description="Disordered" evidence="1">
    <location>
        <begin position="208"/>
        <end position="254"/>
    </location>
</feature>
<dbReference type="PANTHER" id="PTHR13182">
    <property type="entry name" value="ZINC FINGER PROTEIN 622"/>
    <property type="match status" value="1"/>
</dbReference>
<sequence length="334" mass="36802">MDSKAPAMCRLCNVSLASPSVWRQHAKSDCVYNLRVKVAEPGTVLTPPSSSPRRQRSAGSSRHIESDDDASDASGSDYEDADSGSANALHFNSHHCLFCNTESASFPDSLQHMYKAHSFTIPFQEHLTVDVETVAAYLHLVIHGYRECIQCGCRRRTVEGIQHHMIAKGHCRFDVASDIEEFYEIPSQGYTTRAESLLLPSGKVLSNTTRADGPLASRRTPRSSTKRRMALTTLSSSKSSAQDNNCPPLSEHRSDIVQLSPGTELSRLSRGDQQSLAHLKDYQVRSLVATGARAVDEARREAKHSELKLSKAGNVTLMGTFRADTSKRFRGPWG</sequence>
<evidence type="ECO:0000259" key="3">
    <source>
        <dbReference type="Pfam" id="PF12874"/>
    </source>
</evidence>
<dbReference type="STRING" id="43265.A0A545VHV0"/>
<evidence type="ECO:0000259" key="2">
    <source>
        <dbReference type="Pfam" id="PF12756"/>
    </source>
</evidence>
<feature type="domain" description="ZN622/Rei1/Reh1 zinc finger C2H2-type" evidence="2">
    <location>
        <begin position="95"/>
        <end position="188"/>
    </location>
</feature>
<evidence type="ECO:0000313" key="5">
    <source>
        <dbReference type="Proteomes" id="UP000315783"/>
    </source>
</evidence>
<name>A0A545VHV0_9HYPO</name>
<dbReference type="Pfam" id="PF12756">
    <property type="entry name" value="zf-C2H2_2"/>
    <property type="match status" value="1"/>
</dbReference>
<reference evidence="4 5" key="1">
    <citation type="journal article" date="2019" name="Appl. Microbiol. Biotechnol.">
        <title>Genome sequence of Isaria javanica and comparative genome analysis insights into family S53 peptidase evolution in fungal entomopathogens.</title>
        <authorList>
            <person name="Lin R."/>
            <person name="Zhang X."/>
            <person name="Xin B."/>
            <person name="Zou M."/>
            <person name="Gao Y."/>
            <person name="Qin F."/>
            <person name="Hu Q."/>
            <person name="Xie B."/>
            <person name="Cheng X."/>
        </authorList>
    </citation>
    <scope>NUCLEOTIDE SEQUENCE [LARGE SCALE GENOMIC DNA]</scope>
    <source>
        <strain evidence="4 5">IJ1G</strain>
    </source>
</reference>
<keyword evidence="5" id="KW-1185">Reference proteome</keyword>
<dbReference type="GO" id="GO:0030687">
    <property type="term" value="C:preribosome, large subunit precursor"/>
    <property type="evidence" value="ECO:0007669"/>
    <property type="project" value="TreeGrafter"/>
</dbReference>
<dbReference type="SUPFAM" id="SSF57667">
    <property type="entry name" value="beta-beta-alpha zinc fingers"/>
    <property type="match status" value="1"/>
</dbReference>
<dbReference type="PANTHER" id="PTHR13182:SF8">
    <property type="entry name" value="CYTOPLASMIC 60S SUBUNIT BIOGENESIS FACTOR ZNF622"/>
    <property type="match status" value="1"/>
</dbReference>
<dbReference type="InterPro" id="IPR041661">
    <property type="entry name" value="ZN622/Rei1/Reh1_Znf-C2H2"/>
</dbReference>
<feature type="compositionally biased region" description="Low complexity" evidence="1">
    <location>
        <begin position="47"/>
        <end position="61"/>
    </location>
</feature>
<dbReference type="Proteomes" id="UP000315783">
    <property type="component" value="Unassembled WGS sequence"/>
</dbReference>
<dbReference type="InterPro" id="IPR036236">
    <property type="entry name" value="Znf_C2H2_sf"/>
</dbReference>
<feature type="domain" description="C2H2-type" evidence="3">
    <location>
        <begin position="9"/>
        <end position="28"/>
    </location>
</feature>
<dbReference type="InterPro" id="IPR040025">
    <property type="entry name" value="Znf622/Rei1/Reh1"/>
</dbReference>
<accession>A0A545VHV0</accession>
<protein>
    <submittedName>
        <fullName evidence="4">Prohibitin</fullName>
    </submittedName>
</protein>
<feature type="region of interest" description="Disordered" evidence="1">
    <location>
        <begin position="42"/>
        <end position="81"/>
    </location>
</feature>
<dbReference type="InterPro" id="IPR013087">
    <property type="entry name" value="Znf_C2H2_type"/>
</dbReference>
<comment type="caution">
    <text evidence="4">The sequence shown here is derived from an EMBL/GenBank/DDBJ whole genome shotgun (WGS) entry which is preliminary data.</text>
</comment>